<accession>A0A7W3D1E9</accession>
<proteinExistence type="predicted"/>
<dbReference type="Pfam" id="PF00535">
    <property type="entry name" value="Glycos_transf_2"/>
    <property type="match status" value="1"/>
</dbReference>
<dbReference type="SUPFAM" id="SSF53448">
    <property type="entry name" value="Nucleotide-diphospho-sugar transferases"/>
    <property type="match status" value="1"/>
</dbReference>
<gene>
    <name evidence="2" type="ORF">HV077_02015</name>
</gene>
<dbReference type="GO" id="GO:0016758">
    <property type="term" value="F:hexosyltransferase activity"/>
    <property type="evidence" value="ECO:0007669"/>
    <property type="project" value="UniProtKB-ARBA"/>
</dbReference>
<dbReference type="InterPro" id="IPR001173">
    <property type="entry name" value="Glyco_trans_2-like"/>
</dbReference>
<dbReference type="CDD" id="cd00761">
    <property type="entry name" value="Glyco_tranf_GTA_type"/>
    <property type="match status" value="1"/>
</dbReference>
<dbReference type="Proteomes" id="UP000591803">
    <property type="component" value="Unassembled WGS sequence"/>
</dbReference>
<feature type="domain" description="Glycosyltransferase 2-like" evidence="1">
    <location>
        <begin position="10"/>
        <end position="140"/>
    </location>
</feature>
<reference evidence="2 3" key="1">
    <citation type="submission" date="2020-06" db="EMBL/GenBank/DDBJ databases">
        <title>REHAB project genomes.</title>
        <authorList>
            <person name="Shaw L.P."/>
        </authorList>
    </citation>
    <scope>NUCLEOTIDE SEQUENCE [LARGE SCALE GENOMIC DNA]</scope>
    <source>
        <strain evidence="2 3">RHBSTW-00116</strain>
    </source>
</reference>
<organism evidence="2 3">
    <name type="scientific">Citrobacter freundii</name>
    <dbReference type="NCBI Taxonomy" id="546"/>
    <lineage>
        <taxon>Bacteria</taxon>
        <taxon>Pseudomonadati</taxon>
        <taxon>Pseudomonadota</taxon>
        <taxon>Gammaproteobacteria</taxon>
        <taxon>Enterobacterales</taxon>
        <taxon>Enterobacteriaceae</taxon>
        <taxon>Citrobacter</taxon>
        <taxon>Citrobacter freundii complex</taxon>
    </lineage>
</organism>
<name>A0A7W3D1E9_CITFR</name>
<dbReference type="EMBL" id="JABXRI010000001">
    <property type="protein sequence ID" value="MBA8061214.1"/>
    <property type="molecule type" value="Genomic_DNA"/>
</dbReference>
<evidence type="ECO:0000313" key="3">
    <source>
        <dbReference type="Proteomes" id="UP000591803"/>
    </source>
</evidence>
<dbReference type="PANTHER" id="PTHR22916:SF3">
    <property type="entry name" value="UDP-GLCNAC:BETAGAL BETA-1,3-N-ACETYLGLUCOSAMINYLTRANSFERASE-LIKE PROTEIN 1"/>
    <property type="match status" value="1"/>
</dbReference>
<protein>
    <submittedName>
        <fullName evidence="2">Glycosyltransferase family 2 protein</fullName>
    </submittedName>
</protein>
<dbReference type="Gene3D" id="3.90.550.10">
    <property type="entry name" value="Spore Coat Polysaccharide Biosynthesis Protein SpsA, Chain A"/>
    <property type="match status" value="1"/>
</dbReference>
<comment type="caution">
    <text evidence="2">The sequence shown here is derived from an EMBL/GenBank/DDBJ whole genome shotgun (WGS) entry which is preliminary data.</text>
</comment>
<keyword evidence="2" id="KW-0808">Transferase</keyword>
<evidence type="ECO:0000259" key="1">
    <source>
        <dbReference type="Pfam" id="PF00535"/>
    </source>
</evidence>
<sequence>MINTSGYLLSIIIPTYNNADFITATLGSIHQSITDEVEVIIVNDGSTDLTEERVSTFYREKNCKNIRYISKNNQGVAIARNVGLAHATGKYIGFVDSDDIVCRDYFSILLPKLRDEKYDIIEFNLTRNIKNLHKNTSDTEKTIVQHEVTLENDNYAPLFPIFRAGQWHLMTKIFHRDVIGEDRFEEHRRYEDMIFCPFQYFKCHKILKIENNLYYYRVNDKSITENIIDSDADSIFFAMRKMYNYINENSAKRTVATLMIINCFLEGRKLLRKKKGYYRYNESMLNDIHNALACCDTRIVKKKIIYKMKYPHIDRSISEIRFKIINTCKNLFFRKGL</sequence>
<dbReference type="PANTHER" id="PTHR22916">
    <property type="entry name" value="GLYCOSYLTRANSFERASE"/>
    <property type="match status" value="1"/>
</dbReference>
<evidence type="ECO:0000313" key="2">
    <source>
        <dbReference type="EMBL" id="MBA8061214.1"/>
    </source>
</evidence>
<dbReference type="AlphaFoldDB" id="A0A7W3D1E9"/>
<dbReference type="InterPro" id="IPR029044">
    <property type="entry name" value="Nucleotide-diphossugar_trans"/>
</dbReference>